<dbReference type="InterPro" id="IPR013429">
    <property type="entry name" value="Regulatory_FmdB_Zinc_ribbon"/>
</dbReference>
<feature type="compositionally biased region" description="Basic and acidic residues" evidence="1">
    <location>
        <begin position="61"/>
        <end position="98"/>
    </location>
</feature>
<evidence type="ECO:0000256" key="1">
    <source>
        <dbReference type="SAM" id="MobiDB-lite"/>
    </source>
</evidence>
<keyword evidence="4" id="KW-1185">Reference proteome</keyword>
<proteinExistence type="predicted"/>
<dbReference type="PANTHER" id="PTHR34404:SF2">
    <property type="entry name" value="CONSERVED SERINE RICH PROTEIN"/>
    <property type="match status" value="1"/>
</dbReference>
<name>A0A2P5P8Z0_9CHLR</name>
<dbReference type="PANTHER" id="PTHR34404">
    <property type="entry name" value="REGULATORY PROTEIN, FMDB FAMILY"/>
    <property type="match status" value="1"/>
</dbReference>
<evidence type="ECO:0000313" key="3">
    <source>
        <dbReference type="EMBL" id="PPD58745.1"/>
    </source>
</evidence>
<dbReference type="Proteomes" id="UP000235653">
    <property type="component" value="Unassembled WGS sequence"/>
</dbReference>
<dbReference type="RefSeq" id="WP_102330229.1">
    <property type="nucleotide sequence ID" value="NZ_CP058566.2"/>
</dbReference>
<feature type="domain" description="Putative regulatory protein FmdB zinc ribbon" evidence="2">
    <location>
        <begin position="1"/>
        <end position="41"/>
    </location>
</feature>
<dbReference type="EMBL" id="JQAN02000006">
    <property type="protein sequence ID" value="PPD58745.1"/>
    <property type="molecule type" value="Genomic_DNA"/>
</dbReference>
<organism evidence="3 4">
    <name type="scientific">Dehalogenimonas etheniformans</name>
    <dbReference type="NCBI Taxonomy" id="1536648"/>
    <lineage>
        <taxon>Bacteria</taxon>
        <taxon>Bacillati</taxon>
        <taxon>Chloroflexota</taxon>
        <taxon>Dehalococcoidia</taxon>
        <taxon>Dehalococcoidales</taxon>
        <taxon>Dehalococcoidaceae</taxon>
        <taxon>Dehalogenimonas</taxon>
    </lineage>
</organism>
<evidence type="ECO:0000313" key="4">
    <source>
        <dbReference type="Proteomes" id="UP000235653"/>
    </source>
</evidence>
<dbReference type="Pfam" id="PF09723">
    <property type="entry name" value="Zn_ribbon_8"/>
    <property type="match status" value="1"/>
</dbReference>
<accession>A0A2P5P8Z0</accession>
<dbReference type="AlphaFoldDB" id="A0A2P5P8Z0"/>
<protein>
    <submittedName>
        <fullName evidence="3">Transcriptional regulator</fullName>
    </submittedName>
</protein>
<dbReference type="OrthoDB" id="9813321at2"/>
<feature type="region of interest" description="Disordered" evidence="1">
    <location>
        <begin position="61"/>
        <end position="116"/>
    </location>
</feature>
<comment type="caution">
    <text evidence="3">The sequence shown here is derived from an EMBL/GenBank/DDBJ whole genome shotgun (WGS) entry which is preliminary data.</text>
</comment>
<dbReference type="SMART" id="SM00834">
    <property type="entry name" value="CxxC_CXXC_SSSS"/>
    <property type="match status" value="1"/>
</dbReference>
<reference evidence="3 4" key="1">
    <citation type="journal article" date="2017" name="ISME J.">
        <title>Grape pomace compost harbors organohalide-respiring Dehalogenimonas species with novel reductive dehalogenase genes.</title>
        <authorList>
            <person name="Yang Y."/>
            <person name="Higgins S.A."/>
            <person name="Yan J."/>
            <person name="Simsir B."/>
            <person name="Chourey K."/>
            <person name="Iyer R."/>
            <person name="Hettich R.L."/>
            <person name="Baldwin B."/>
            <person name="Ogles D.M."/>
            <person name="Loffler F.E."/>
        </authorList>
    </citation>
    <scope>NUCLEOTIDE SEQUENCE [LARGE SCALE GENOMIC DNA]</scope>
    <source>
        <strain evidence="3 4">GP</strain>
    </source>
</reference>
<evidence type="ECO:0000259" key="2">
    <source>
        <dbReference type="SMART" id="SM00834"/>
    </source>
</evidence>
<dbReference type="NCBIfam" id="TIGR02605">
    <property type="entry name" value="CxxC_CxxC_SSSS"/>
    <property type="match status" value="1"/>
</dbReference>
<sequence length="116" mass="12955">MPVYEYECPKCNSKFEVTRKFSETGGNSCPSCGAEGRRIYCAPFLVFKGPGFYVTDSRTEVDPELEHRKKEKEAAEKAEKGETSPEVKKPEPVPESKSKGGQSGIPEQKMTIYPSR</sequence>
<gene>
    <name evidence="3" type="ORF">JP09_002415</name>
</gene>